<dbReference type="GO" id="GO:0015074">
    <property type="term" value="P:DNA integration"/>
    <property type="evidence" value="ECO:0007669"/>
    <property type="project" value="InterPro"/>
</dbReference>
<dbReference type="InterPro" id="IPR050090">
    <property type="entry name" value="Tyrosine_recombinase_XerCD"/>
</dbReference>
<evidence type="ECO:0000259" key="2">
    <source>
        <dbReference type="PROSITE" id="PS51898"/>
    </source>
</evidence>
<proteinExistence type="predicted"/>
<dbReference type="PANTHER" id="PTHR30349:SF82">
    <property type="entry name" value="INTEGRASE_RECOMBINASE YOEC-RELATED"/>
    <property type="match status" value="1"/>
</dbReference>
<dbReference type="Gene3D" id="1.10.443.10">
    <property type="entry name" value="Intergrase catalytic core"/>
    <property type="match status" value="1"/>
</dbReference>
<evidence type="ECO:0000256" key="1">
    <source>
        <dbReference type="ARBA" id="ARBA00023172"/>
    </source>
</evidence>
<dbReference type="InterPro" id="IPR011010">
    <property type="entry name" value="DNA_brk_join_enz"/>
</dbReference>
<dbReference type="GO" id="GO:0006310">
    <property type="term" value="P:DNA recombination"/>
    <property type="evidence" value="ECO:0007669"/>
    <property type="project" value="UniProtKB-KW"/>
</dbReference>
<keyword evidence="1" id="KW-0233">DNA recombination</keyword>
<feature type="domain" description="Tyr recombinase" evidence="2">
    <location>
        <begin position="9"/>
        <end position="185"/>
    </location>
</feature>
<dbReference type="GO" id="GO:0003677">
    <property type="term" value="F:DNA binding"/>
    <property type="evidence" value="ECO:0007669"/>
    <property type="project" value="InterPro"/>
</dbReference>
<evidence type="ECO:0000313" key="4">
    <source>
        <dbReference type="Proteomes" id="UP000276437"/>
    </source>
</evidence>
<gene>
    <name evidence="3" type="primary">xerC_5</name>
    <name evidence="3" type="ORF">MAMMFC1_02962</name>
</gene>
<dbReference type="CDD" id="cd01192">
    <property type="entry name" value="INT_C_like_3"/>
    <property type="match status" value="1"/>
</dbReference>
<sequence length="189" mass="21486">MNIEVLILEIVEPIRNKKQIDALKKYLRGQNIRDYLLFVLGINSGLRISDLLKLTVADVQRQDRISVREQKTGKSKDFPISETCKKAIQEYLKATGFKEGYLFSGRKGSNPITRIQAYRILNEAAHHVGIKEAVGTHTLRKTFGYHAYQNGVDITRIQKLLNHSSPSVTLAYIGITKEELDNVYITLNL</sequence>
<protein>
    <submittedName>
        <fullName evidence="3">Tyrosine recombinase XerC</fullName>
    </submittedName>
</protein>
<name>A0A348AMH9_9FIRM</name>
<dbReference type="SUPFAM" id="SSF56349">
    <property type="entry name" value="DNA breaking-rejoining enzymes"/>
    <property type="match status" value="1"/>
</dbReference>
<dbReference type="Proteomes" id="UP000276437">
    <property type="component" value="Chromosome"/>
</dbReference>
<dbReference type="PROSITE" id="PS51898">
    <property type="entry name" value="TYR_RECOMBINASE"/>
    <property type="match status" value="1"/>
</dbReference>
<accession>A0A348AMH9</accession>
<dbReference type="EMBL" id="AP018449">
    <property type="protein sequence ID" value="BBB92277.1"/>
    <property type="molecule type" value="Genomic_DNA"/>
</dbReference>
<dbReference type="AlphaFoldDB" id="A0A348AMH9"/>
<dbReference type="InterPro" id="IPR002104">
    <property type="entry name" value="Integrase_catalytic"/>
</dbReference>
<reference evidence="3 4" key="1">
    <citation type="journal article" date="2018" name="Int. J. Syst. Evol. Microbiol.">
        <title>Methylomusa anaerophila gen. nov., sp. nov., an anaerobic methanol-utilizing bacterium isolated from a microbial fuel cell.</title>
        <authorList>
            <person name="Amano N."/>
            <person name="Yamamuro A."/>
            <person name="Miyahara M."/>
            <person name="Kouzuma A."/>
            <person name="Abe T."/>
            <person name="Watanabe K."/>
        </authorList>
    </citation>
    <scope>NUCLEOTIDE SEQUENCE [LARGE SCALE GENOMIC DNA]</scope>
    <source>
        <strain evidence="3 4">MMFC1</strain>
    </source>
</reference>
<evidence type="ECO:0000313" key="3">
    <source>
        <dbReference type="EMBL" id="BBB92277.1"/>
    </source>
</evidence>
<dbReference type="PANTHER" id="PTHR30349">
    <property type="entry name" value="PHAGE INTEGRASE-RELATED"/>
    <property type="match status" value="1"/>
</dbReference>
<organism evidence="3 4">
    <name type="scientific">Methylomusa anaerophila</name>
    <dbReference type="NCBI Taxonomy" id="1930071"/>
    <lineage>
        <taxon>Bacteria</taxon>
        <taxon>Bacillati</taxon>
        <taxon>Bacillota</taxon>
        <taxon>Negativicutes</taxon>
        <taxon>Selenomonadales</taxon>
        <taxon>Sporomusaceae</taxon>
        <taxon>Methylomusa</taxon>
    </lineage>
</organism>
<dbReference type="KEGG" id="mana:MAMMFC1_02962"/>
<keyword evidence="4" id="KW-1185">Reference proteome</keyword>
<dbReference type="InterPro" id="IPR013762">
    <property type="entry name" value="Integrase-like_cat_sf"/>
</dbReference>
<dbReference type="Pfam" id="PF00589">
    <property type="entry name" value="Phage_integrase"/>
    <property type="match status" value="1"/>
</dbReference>